<dbReference type="EMBL" id="KE504126">
    <property type="protein sequence ID" value="EPT04651.1"/>
    <property type="molecule type" value="Genomic_DNA"/>
</dbReference>
<dbReference type="PANTHER" id="PTHR13271">
    <property type="entry name" value="UNCHARACTERIZED PUTATIVE METHYLTRANSFERASE"/>
    <property type="match status" value="1"/>
</dbReference>
<keyword evidence="1" id="KW-0489">Methyltransferase</keyword>
<dbReference type="FunCoup" id="S8FTZ9">
    <property type="interactions" value="312"/>
</dbReference>
<dbReference type="GO" id="GO:0016279">
    <property type="term" value="F:protein-lysine N-methyltransferase activity"/>
    <property type="evidence" value="ECO:0007669"/>
    <property type="project" value="UniProtKB-UniRule"/>
</dbReference>
<evidence type="ECO:0000256" key="4">
    <source>
        <dbReference type="SAM" id="MobiDB-lite"/>
    </source>
</evidence>
<reference evidence="6 7" key="1">
    <citation type="journal article" date="2012" name="Science">
        <title>The Paleozoic origin of enzymatic lignin decomposition reconstructed from 31 fungal genomes.</title>
        <authorList>
            <person name="Floudas D."/>
            <person name="Binder M."/>
            <person name="Riley R."/>
            <person name="Barry K."/>
            <person name="Blanchette R.A."/>
            <person name="Henrissat B."/>
            <person name="Martinez A.T."/>
            <person name="Otillar R."/>
            <person name="Spatafora J.W."/>
            <person name="Yadav J.S."/>
            <person name="Aerts A."/>
            <person name="Benoit I."/>
            <person name="Boyd A."/>
            <person name="Carlson A."/>
            <person name="Copeland A."/>
            <person name="Coutinho P.M."/>
            <person name="de Vries R.P."/>
            <person name="Ferreira P."/>
            <person name="Findley K."/>
            <person name="Foster B."/>
            <person name="Gaskell J."/>
            <person name="Glotzer D."/>
            <person name="Gorecki P."/>
            <person name="Heitman J."/>
            <person name="Hesse C."/>
            <person name="Hori C."/>
            <person name="Igarashi K."/>
            <person name="Jurgens J.A."/>
            <person name="Kallen N."/>
            <person name="Kersten P."/>
            <person name="Kohler A."/>
            <person name="Kuees U."/>
            <person name="Kumar T.K.A."/>
            <person name="Kuo A."/>
            <person name="LaButti K."/>
            <person name="Larrondo L.F."/>
            <person name="Lindquist E."/>
            <person name="Ling A."/>
            <person name="Lombard V."/>
            <person name="Lucas S."/>
            <person name="Lundell T."/>
            <person name="Martin R."/>
            <person name="McLaughlin D.J."/>
            <person name="Morgenstern I."/>
            <person name="Morin E."/>
            <person name="Murat C."/>
            <person name="Nagy L.G."/>
            <person name="Nolan M."/>
            <person name="Ohm R.A."/>
            <person name="Patyshakuliyeva A."/>
            <person name="Rokas A."/>
            <person name="Ruiz-Duenas F.J."/>
            <person name="Sabat G."/>
            <person name="Salamov A."/>
            <person name="Samejima M."/>
            <person name="Schmutz J."/>
            <person name="Slot J.C."/>
            <person name="St John F."/>
            <person name="Stenlid J."/>
            <person name="Sun H."/>
            <person name="Sun S."/>
            <person name="Syed K."/>
            <person name="Tsang A."/>
            <person name="Wiebenga A."/>
            <person name="Young D."/>
            <person name="Pisabarro A."/>
            <person name="Eastwood D.C."/>
            <person name="Martin F."/>
            <person name="Cullen D."/>
            <person name="Grigoriev I.V."/>
            <person name="Hibbett D.S."/>
        </authorList>
    </citation>
    <scope>NUCLEOTIDE SEQUENCE</scope>
    <source>
        <strain evidence="7">FP-58527</strain>
    </source>
</reference>
<dbReference type="CDD" id="cd19178">
    <property type="entry name" value="SET_SETD6"/>
    <property type="match status" value="1"/>
</dbReference>
<dbReference type="SUPFAM" id="SSF82199">
    <property type="entry name" value="SET domain"/>
    <property type="match status" value="1"/>
</dbReference>
<dbReference type="InParanoid" id="S8FTZ9"/>
<dbReference type="Gene3D" id="3.90.1420.10">
    <property type="entry name" value="Rubisco LSMT, substrate-binding domain"/>
    <property type="match status" value="1"/>
</dbReference>
<dbReference type="Proteomes" id="UP000015241">
    <property type="component" value="Unassembled WGS sequence"/>
</dbReference>
<feature type="region of interest" description="Disordered" evidence="4">
    <location>
        <begin position="208"/>
        <end position="227"/>
    </location>
</feature>
<dbReference type="Gene3D" id="3.90.1410.10">
    <property type="entry name" value="set domain protein methyltransferase, domain 1"/>
    <property type="match status" value="1"/>
</dbReference>
<evidence type="ECO:0000313" key="6">
    <source>
        <dbReference type="EMBL" id="EPT04651.1"/>
    </source>
</evidence>
<organism evidence="6 7">
    <name type="scientific">Fomitopsis schrenkii</name>
    <name type="common">Brown rot fungus</name>
    <dbReference type="NCBI Taxonomy" id="2126942"/>
    <lineage>
        <taxon>Eukaryota</taxon>
        <taxon>Fungi</taxon>
        <taxon>Dikarya</taxon>
        <taxon>Basidiomycota</taxon>
        <taxon>Agaricomycotina</taxon>
        <taxon>Agaricomycetes</taxon>
        <taxon>Polyporales</taxon>
        <taxon>Fomitopsis</taxon>
    </lineage>
</organism>
<dbReference type="InterPro" id="IPR044430">
    <property type="entry name" value="SETD6_SET"/>
</dbReference>
<dbReference type="GO" id="GO:0032259">
    <property type="term" value="P:methylation"/>
    <property type="evidence" value="ECO:0007669"/>
    <property type="project" value="UniProtKB-KW"/>
</dbReference>
<accession>S8FTZ9</accession>
<dbReference type="InterPro" id="IPR046341">
    <property type="entry name" value="SET_dom_sf"/>
</dbReference>
<dbReference type="OrthoDB" id="341421at2759"/>
<evidence type="ECO:0000256" key="3">
    <source>
        <dbReference type="ARBA" id="ARBA00022691"/>
    </source>
</evidence>
<dbReference type="PANTHER" id="PTHR13271:SF34">
    <property type="entry name" value="N-LYSINE METHYLTRANSFERASE SETD6"/>
    <property type="match status" value="1"/>
</dbReference>
<gene>
    <name evidence="6" type="ORF">FOMPIDRAFT_1027880</name>
</gene>
<sequence length="500" mass="55661">MTSDNLIDWFRSKNGALLDTSSMEFQEFPGQGRGAIALKDIPEGHALFTIPRDLTLSTRTSALPSRLGKEAWTQFGLDKGWAGLILCMMWEEAQGSASQWSTYLSSLPLAFDTPMFWSEEDLKELTGTAVVDKIGKEDAERDYNEKVVPAISSRADLFPESVRQHHYSLERYHIMGSLILSRSFHVELWAGDEGQAGVEGADAMDVDSVPQETEDKNPADETEPTENILDAISDGEDDEDAESPADVAMVPIADMLNARYGSENAKLFYEPTELRMVTTKPVRAGEQIWNTYGDPPNSDLLRRYGHVDLVSVPEPMGGIGNPADIVEIRGDVAVAVATNDPASLEERVDWWLENADDDTFVVGTDCELPEELVSFVRLLLMSTEEWENSSRKSKLPKPKVDIAVLDVIERTLTKRMEDYPSTIEDEALLKPEIASNTTLNKKHAVIVRLGEKKILRGTRSQVRAMKEAIRLSNTQSSAKDKKRAREAESSPRGKGKKSRR</sequence>
<dbReference type="AlphaFoldDB" id="S8FTZ9"/>
<dbReference type="GO" id="GO:0005634">
    <property type="term" value="C:nucleus"/>
    <property type="evidence" value="ECO:0007669"/>
    <property type="project" value="UniProtKB-SubCell"/>
</dbReference>
<proteinExistence type="predicted"/>
<feature type="domain" description="SET" evidence="5">
    <location>
        <begin position="21"/>
        <end position="293"/>
    </location>
</feature>
<evidence type="ECO:0000313" key="7">
    <source>
        <dbReference type="Proteomes" id="UP000015241"/>
    </source>
</evidence>
<evidence type="ECO:0000256" key="1">
    <source>
        <dbReference type="ARBA" id="ARBA00022603"/>
    </source>
</evidence>
<evidence type="ECO:0000259" key="5">
    <source>
        <dbReference type="PROSITE" id="PS50280"/>
    </source>
</evidence>
<name>S8FTZ9_FOMSC</name>
<keyword evidence="7" id="KW-1185">Reference proteome</keyword>
<dbReference type="STRING" id="743788.S8FTZ9"/>
<keyword evidence="3" id="KW-0949">S-adenosyl-L-methionine</keyword>
<dbReference type="eggNOG" id="KOG1337">
    <property type="taxonomic scope" value="Eukaryota"/>
</dbReference>
<feature type="region of interest" description="Disordered" evidence="4">
    <location>
        <begin position="465"/>
        <end position="500"/>
    </location>
</feature>
<protein>
    <recommendedName>
        <fullName evidence="5">SET domain-containing protein</fullName>
    </recommendedName>
</protein>
<dbReference type="InterPro" id="IPR050600">
    <property type="entry name" value="SETD3_SETD6_MTase"/>
</dbReference>
<dbReference type="SUPFAM" id="SSF81822">
    <property type="entry name" value="RuBisCo LSMT C-terminal, substrate-binding domain"/>
    <property type="match status" value="1"/>
</dbReference>
<keyword evidence="2" id="KW-0808">Transferase</keyword>
<dbReference type="InterPro" id="IPR001214">
    <property type="entry name" value="SET_dom"/>
</dbReference>
<dbReference type="PROSITE" id="PS50280">
    <property type="entry name" value="SET"/>
    <property type="match status" value="1"/>
</dbReference>
<dbReference type="InterPro" id="IPR015353">
    <property type="entry name" value="Rubisco_LSMT_subst-bd"/>
</dbReference>
<dbReference type="Pfam" id="PF09273">
    <property type="entry name" value="Rubis-subs-bind"/>
    <property type="match status" value="1"/>
</dbReference>
<evidence type="ECO:0000256" key="2">
    <source>
        <dbReference type="ARBA" id="ARBA00022679"/>
    </source>
</evidence>
<dbReference type="InterPro" id="IPR036464">
    <property type="entry name" value="Rubisco_LSMT_subst-bd_sf"/>
</dbReference>
<dbReference type="HOGENOM" id="CLU_017135_0_0_1"/>